<dbReference type="OrthoDB" id="5918880at2"/>
<reference evidence="1 2" key="1">
    <citation type="submission" date="2019-11" db="EMBL/GenBank/DDBJ databases">
        <authorList>
            <person name="Dong K."/>
        </authorList>
    </citation>
    <scope>NUCLEOTIDE SEQUENCE [LARGE SCALE GENOMIC DNA]</scope>
    <source>
        <strain evidence="1 2">JCM 17370</strain>
    </source>
</reference>
<dbReference type="Proteomes" id="UP000442533">
    <property type="component" value="Unassembled WGS sequence"/>
</dbReference>
<proteinExistence type="predicted"/>
<dbReference type="EMBL" id="WMIF01000008">
    <property type="protein sequence ID" value="MTH34469.1"/>
    <property type="molecule type" value="Genomic_DNA"/>
</dbReference>
<sequence length="165" mass="17250">MLGFVTVTGTGAADRLLAETAATLEARGLRLAGAVQQNLDRGPGQDCDMDLRILGEGGVIRISQNLGPDAESCRLDSGALAEAVARSEAVLAQGADLVIVNKFGKQECYGRGFRAFIATALAQGVPVLVSVPCEQLPEFHAFAQDLAEPVAPATVLDWCRARLSA</sequence>
<accession>A0A844H0T4</accession>
<gene>
    <name evidence="1" type="ORF">GL279_07645</name>
</gene>
<organism evidence="1 2">
    <name type="scientific">Paracoccus limosus</name>
    <dbReference type="NCBI Taxonomy" id="913252"/>
    <lineage>
        <taxon>Bacteria</taxon>
        <taxon>Pseudomonadati</taxon>
        <taxon>Pseudomonadota</taxon>
        <taxon>Alphaproteobacteria</taxon>
        <taxon>Rhodobacterales</taxon>
        <taxon>Paracoccaceae</taxon>
        <taxon>Paracoccus</taxon>
    </lineage>
</organism>
<dbReference type="InterPro" id="IPR018912">
    <property type="entry name" value="DUF2478"/>
</dbReference>
<keyword evidence="2" id="KW-1185">Reference proteome</keyword>
<comment type="caution">
    <text evidence="1">The sequence shown here is derived from an EMBL/GenBank/DDBJ whole genome shotgun (WGS) entry which is preliminary data.</text>
</comment>
<evidence type="ECO:0000313" key="2">
    <source>
        <dbReference type="Proteomes" id="UP000442533"/>
    </source>
</evidence>
<dbReference type="AlphaFoldDB" id="A0A844H0T4"/>
<protein>
    <submittedName>
        <fullName evidence="1">DUF2478 domain-containing protein</fullName>
    </submittedName>
</protein>
<dbReference type="RefSeq" id="WP_155064031.1">
    <property type="nucleotide sequence ID" value="NZ_WMIF01000008.1"/>
</dbReference>
<evidence type="ECO:0000313" key="1">
    <source>
        <dbReference type="EMBL" id="MTH34469.1"/>
    </source>
</evidence>
<dbReference type="Pfam" id="PF10649">
    <property type="entry name" value="DUF2478"/>
    <property type="match status" value="1"/>
</dbReference>
<name>A0A844H0T4_9RHOB</name>